<dbReference type="Proteomes" id="UP000790580">
    <property type="component" value="Unassembled WGS sequence"/>
</dbReference>
<name>A0ABS6JW31_9BACI</name>
<sequence length="87" mass="10078">MLIENGTEYDISEEVKKNFFFSDMLIISGKNGNTIRFKLSNGKGYGSMPLQHMEYMIRKGHISERLSNRQLREEIKQGKGQHEDQIG</sequence>
<protein>
    <submittedName>
        <fullName evidence="1">Uncharacterized protein</fullName>
    </submittedName>
</protein>
<reference evidence="1 2" key="1">
    <citation type="submission" date="2021-06" db="EMBL/GenBank/DDBJ databases">
        <title>Bacillus sp. RD4P76, an endophyte from a halophyte.</title>
        <authorList>
            <person name="Sun J.-Q."/>
        </authorList>
    </citation>
    <scope>NUCLEOTIDE SEQUENCE [LARGE SCALE GENOMIC DNA]</scope>
    <source>
        <strain evidence="1 2">JCM 17098</strain>
    </source>
</reference>
<dbReference type="EMBL" id="JAHQCR010000034">
    <property type="protein sequence ID" value="MBU9721452.1"/>
    <property type="molecule type" value="Genomic_DNA"/>
</dbReference>
<comment type="caution">
    <text evidence="1">The sequence shown here is derived from an EMBL/GenBank/DDBJ whole genome shotgun (WGS) entry which is preliminary data.</text>
</comment>
<keyword evidence="2" id="KW-1185">Reference proteome</keyword>
<dbReference type="RefSeq" id="WP_088075398.1">
    <property type="nucleotide sequence ID" value="NZ_JAHQCR010000034.1"/>
</dbReference>
<accession>A0ABS6JW31</accession>
<gene>
    <name evidence="1" type="ORF">KS407_08340</name>
</gene>
<evidence type="ECO:0000313" key="2">
    <source>
        <dbReference type="Proteomes" id="UP000790580"/>
    </source>
</evidence>
<proteinExistence type="predicted"/>
<organism evidence="1 2">
    <name type="scientific">Evansella alkalicola</name>
    <dbReference type="NCBI Taxonomy" id="745819"/>
    <lineage>
        <taxon>Bacteria</taxon>
        <taxon>Bacillati</taxon>
        <taxon>Bacillota</taxon>
        <taxon>Bacilli</taxon>
        <taxon>Bacillales</taxon>
        <taxon>Bacillaceae</taxon>
        <taxon>Evansella</taxon>
    </lineage>
</organism>
<evidence type="ECO:0000313" key="1">
    <source>
        <dbReference type="EMBL" id="MBU9721452.1"/>
    </source>
</evidence>